<evidence type="ECO:0000313" key="3">
    <source>
        <dbReference type="Proteomes" id="UP000039865"/>
    </source>
</evidence>
<evidence type="ECO:0000313" key="2">
    <source>
        <dbReference type="EMBL" id="CDW83300.1"/>
    </source>
</evidence>
<evidence type="ECO:0000256" key="1">
    <source>
        <dbReference type="SAM" id="Coils"/>
    </source>
</evidence>
<accession>A0A078ALS2</accession>
<gene>
    <name evidence="2" type="primary">Contig1962.g2126</name>
    <name evidence="2" type="ORF">STYLEM_12343</name>
</gene>
<keyword evidence="3" id="KW-1185">Reference proteome</keyword>
<dbReference type="AlphaFoldDB" id="A0A078ALS2"/>
<dbReference type="InParanoid" id="A0A078ALS2"/>
<name>A0A078ALS2_STYLE</name>
<dbReference type="EMBL" id="CCKQ01011726">
    <property type="protein sequence ID" value="CDW83300.1"/>
    <property type="molecule type" value="Genomic_DNA"/>
</dbReference>
<dbReference type="Proteomes" id="UP000039865">
    <property type="component" value="Unassembled WGS sequence"/>
</dbReference>
<sequence>MQSLQKVFARQLISSQRVVTVQFPSAGFAAKDAKEKSTGDEKNFINKQEQEILKNLLKKVSAQNKEAEAEKATRKTTELAELKKLFGDHKATFNDKLGNDLYDWKFN</sequence>
<feature type="coiled-coil region" evidence="1">
    <location>
        <begin position="46"/>
        <end position="82"/>
    </location>
</feature>
<proteinExistence type="predicted"/>
<keyword evidence="1" id="KW-0175">Coiled coil</keyword>
<organism evidence="2 3">
    <name type="scientific">Stylonychia lemnae</name>
    <name type="common">Ciliate</name>
    <dbReference type="NCBI Taxonomy" id="5949"/>
    <lineage>
        <taxon>Eukaryota</taxon>
        <taxon>Sar</taxon>
        <taxon>Alveolata</taxon>
        <taxon>Ciliophora</taxon>
        <taxon>Intramacronucleata</taxon>
        <taxon>Spirotrichea</taxon>
        <taxon>Stichotrichia</taxon>
        <taxon>Sporadotrichida</taxon>
        <taxon>Oxytrichidae</taxon>
        <taxon>Stylonychinae</taxon>
        <taxon>Stylonychia</taxon>
    </lineage>
</organism>
<protein>
    <submittedName>
        <fullName evidence="2">Uncharacterized protein</fullName>
    </submittedName>
</protein>
<reference evidence="2 3" key="1">
    <citation type="submission" date="2014-06" db="EMBL/GenBank/DDBJ databases">
        <authorList>
            <person name="Swart Estienne"/>
        </authorList>
    </citation>
    <scope>NUCLEOTIDE SEQUENCE [LARGE SCALE GENOMIC DNA]</scope>
    <source>
        <strain evidence="2 3">130c</strain>
    </source>
</reference>